<dbReference type="Proteomes" id="UP000006426">
    <property type="component" value="Plasmid pmppla107"/>
</dbReference>
<evidence type="ECO:0000313" key="7">
    <source>
        <dbReference type="EMBL" id="AXH59481.1"/>
    </source>
</evidence>
<evidence type="ECO:0000256" key="1">
    <source>
        <dbReference type="ARBA" id="ARBA00001966"/>
    </source>
</evidence>
<reference evidence="7 8" key="1">
    <citation type="journal article" date="2011" name="PLoS Pathog.">
        <title>Dynamic evolution of pathogenicity revealed by sequencing and comparative genomics of 19 Pseudomonas syringae isolates.</title>
        <authorList>
            <person name="Baltrus D.A."/>
            <person name="Nishimura M.T."/>
            <person name="Romanchuk A."/>
            <person name="Chang J.H."/>
            <person name="Mukhtar M.S."/>
            <person name="Cherkis K."/>
            <person name="Roach J."/>
            <person name="Grant S.R."/>
            <person name="Jones C.D."/>
            <person name="Dangl J.L."/>
        </authorList>
    </citation>
    <scope>NUCLEOTIDE SEQUENCE [LARGE SCALE GENOMIC DNA]</scope>
    <source>
        <strain evidence="7 8">M301315</strain>
    </source>
</reference>
<dbReference type="InterPro" id="IPR013785">
    <property type="entry name" value="Aldolase_TIM"/>
</dbReference>
<geneLocation type="plasmid" evidence="8">
    <name>pmppla107</name>
</geneLocation>
<dbReference type="SFLD" id="SFLDS00029">
    <property type="entry name" value="Radical_SAM"/>
    <property type="match status" value="1"/>
</dbReference>
<comment type="cofactor">
    <cofactor evidence="1">
        <name>[4Fe-4S] cluster</name>
        <dbReference type="ChEBI" id="CHEBI:49883"/>
    </cofactor>
</comment>
<keyword evidence="4" id="KW-0408">Iron</keyword>
<dbReference type="GO" id="GO:0046872">
    <property type="term" value="F:metal ion binding"/>
    <property type="evidence" value="ECO:0007669"/>
    <property type="project" value="UniProtKB-KW"/>
</dbReference>
<dbReference type="GO" id="GO:0016491">
    <property type="term" value="F:oxidoreductase activity"/>
    <property type="evidence" value="ECO:0007669"/>
    <property type="project" value="InterPro"/>
</dbReference>
<dbReference type="InterPro" id="IPR023867">
    <property type="entry name" value="Sulphatase_maturase_rSAM"/>
</dbReference>
<keyword evidence="5" id="KW-0411">Iron-sulfur</keyword>
<dbReference type="GeneID" id="39474340"/>
<dbReference type="PANTHER" id="PTHR43273">
    <property type="entry name" value="ANAEROBIC SULFATASE-MATURATING ENZYME HOMOLOG ASLB-RELATED"/>
    <property type="match status" value="1"/>
</dbReference>
<dbReference type="GO" id="GO:0051536">
    <property type="term" value="F:iron-sulfur cluster binding"/>
    <property type="evidence" value="ECO:0007669"/>
    <property type="project" value="UniProtKB-KW"/>
</dbReference>
<evidence type="ECO:0000256" key="2">
    <source>
        <dbReference type="ARBA" id="ARBA00022691"/>
    </source>
</evidence>
<dbReference type="Pfam" id="PF04055">
    <property type="entry name" value="Radical_SAM"/>
    <property type="match status" value="1"/>
</dbReference>
<keyword evidence="3" id="KW-0479">Metal-binding</keyword>
<feature type="domain" description="Radical SAM core" evidence="6">
    <location>
        <begin position="22"/>
        <end position="109"/>
    </location>
</feature>
<sequence>MSSNDPRSLGIQSFDHLVYIRLFEGCNLACEHCFIPPNPKRMTADQLEKVPAMIAKFAQPGQTILIQWHGGEPTMFGPEIIRTSIERWKSEHPEYTWKFGIQTNLLSYDESWRSLYQEHFDSDVGVSWDPKIRLMRAGKPETNADFESRFWPKVEQLVNDGLAPYLVVTGTRVFFESFPNPVAFFEMMESRGVRAGHIERLTKTGIARQNWDKIGVSNKQYSQYMLRFGRAYLQYLKKPRKEGDPIFHLSPFDGLVDSLHRLNRGEAGGSGCLSGACDTRFHTIDANGYKRGCTAVTSEYDNRNAGTQVIQIMDFRMARHMRQQSCDGCDYRPICSSGCLASDKWDESGECSGGSLLFKGLRQFTI</sequence>
<dbReference type="EMBL" id="CP031226">
    <property type="protein sequence ID" value="AXH59481.1"/>
    <property type="molecule type" value="Genomic_DNA"/>
</dbReference>
<dbReference type="Gene3D" id="3.20.20.70">
    <property type="entry name" value="Aldolase class I"/>
    <property type="match status" value="1"/>
</dbReference>
<gene>
    <name evidence="7" type="ORF">PLA107_030100</name>
</gene>
<evidence type="ECO:0000256" key="3">
    <source>
        <dbReference type="ARBA" id="ARBA00022723"/>
    </source>
</evidence>
<dbReference type="SUPFAM" id="SSF102114">
    <property type="entry name" value="Radical SAM enzymes"/>
    <property type="match status" value="1"/>
</dbReference>
<dbReference type="SFLD" id="SFLDG01067">
    <property type="entry name" value="SPASM/twitch_domain_containing"/>
    <property type="match status" value="1"/>
</dbReference>
<protein>
    <submittedName>
        <fullName evidence="7">Radical SAM protein</fullName>
    </submittedName>
</protein>
<evidence type="ECO:0000256" key="5">
    <source>
        <dbReference type="ARBA" id="ARBA00023014"/>
    </source>
</evidence>
<dbReference type="CDD" id="cd01335">
    <property type="entry name" value="Radical_SAM"/>
    <property type="match status" value="1"/>
</dbReference>
<proteinExistence type="predicted"/>
<evidence type="ECO:0000313" key="8">
    <source>
        <dbReference type="Proteomes" id="UP000006426"/>
    </source>
</evidence>
<dbReference type="RefSeq" id="WP_005742327.1">
    <property type="nucleotide sequence ID" value="NZ_CP031226.1"/>
</dbReference>
<dbReference type="InterPro" id="IPR007197">
    <property type="entry name" value="rSAM"/>
</dbReference>
<dbReference type="AlphaFoldDB" id="A0AAD0M5Y3"/>
<dbReference type="PANTHER" id="PTHR43273:SF8">
    <property type="entry name" value="RADICAL SAM DOMAIN PROTEIN"/>
    <property type="match status" value="1"/>
</dbReference>
<dbReference type="InterPro" id="IPR058240">
    <property type="entry name" value="rSAM_sf"/>
</dbReference>
<keyword evidence="7" id="KW-0614">Plasmid</keyword>
<organism evidence="7 8">
    <name type="scientific">Pseudomonas amygdali pv. lachrymans str. M301315</name>
    <dbReference type="NCBI Taxonomy" id="629260"/>
    <lineage>
        <taxon>Bacteria</taxon>
        <taxon>Pseudomonadati</taxon>
        <taxon>Pseudomonadota</taxon>
        <taxon>Gammaproteobacteria</taxon>
        <taxon>Pseudomonadales</taxon>
        <taxon>Pseudomonadaceae</taxon>
        <taxon>Pseudomonas</taxon>
        <taxon>Pseudomonas amygdali</taxon>
    </lineage>
</organism>
<evidence type="ECO:0000259" key="6">
    <source>
        <dbReference type="Pfam" id="PF04055"/>
    </source>
</evidence>
<accession>A0AAD0M5Y3</accession>
<evidence type="ECO:0000256" key="4">
    <source>
        <dbReference type="ARBA" id="ARBA00023004"/>
    </source>
</evidence>
<keyword evidence="2" id="KW-0949">S-adenosyl-L-methionine</keyword>
<name>A0AAD0M5Y3_PSEAV</name>